<organism evidence="3">
    <name type="scientific">Pseudoalteromonas prydzensis</name>
    <dbReference type="NCBI Taxonomy" id="182141"/>
    <lineage>
        <taxon>Bacteria</taxon>
        <taxon>Pseudomonadati</taxon>
        <taxon>Pseudomonadota</taxon>
        <taxon>Gammaproteobacteria</taxon>
        <taxon>Alteromonadales</taxon>
        <taxon>Pseudoalteromonadaceae</taxon>
        <taxon>Pseudoalteromonas</taxon>
    </lineage>
</organism>
<protein>
    <recommendedName>
        <fullName evidence="2">Anti-sigma K factor RskA C-terminal domain-containing protein</fullName>
    </recommendedName>
</protein>
<dbReference type="GO" id="GO:0005886">
    <property type="term" value="C:plasma membrane"/>
    <property type="evidence" value="ECO:0007669"/>
    <property type="project" value="InterPro"/>
</dbReference>
<proteinExistence type="predicted"/>
<evidence type="ECO:0000259" key="2">
    <source>
        <dbReference type="Pfam" id="PF10099"/>
    </source>
</evidence>
<dbReference type="Proteomes" id="UP000886188">
    <property type="component" value="Unassembled WGS sequence"/>
</dbReference>
<dbReference type="AlphaFoldDB" id="A0A7V1CY45"/>
<dbReference type="RefSeq" id="WP_304181555.1">
    <property type="nucleotide sequence ID" value="NZ_DRGM01000086.1"/>
</dbReference>
<feature type="transmembrane region" description="Helical" evidence="1">
    <location>
        <begin position="90"/>
        <end position="116"/>
    </location>
</feature>
<dbReference type="Pfam" id="PF10099">
    <property type="entry name" value="RskA_C"/>
    <property type="match status" value="1"/>
</dbReference>
<sequence length="246" mass="28056">MSSKIMRYHNAELIEHLAHQYVLGTQSMRVRKRITRLRMQHTALDQRINYWEAKFSPLNNDVPELMPKKNTWQAIEQQLQLQPQYAKKTLTAWFGLGFYQAASAFSLLALAVTLFFQQPSKQADPLSYIAIMNDKNQQPQLVATTYGGSRTLAIELLNTPTVPSDMSLELWVTSKTDKQVRSLGIIPINKNVFNRALTEPEWRLIKDSENLLLTLEEKGGSPYGEPMGTQVSKGLCIQMASWQENV</sequence>
<accession>A0A7V1CY45</accession>
<feature type="domain" description="Anti-sigma K factor RskA C-terminal" evidence="2">
    <location>
        <begin position="102"/>
        <end position="223"/>
    </location>
</feature>
<comment type="caution">
    <text evidence="3">The sequence shown here is derived from an EMBL/GenBank/DDBJ whole genome shotgun (WGS) entry which is preliminary data.</text>
</comment>
<keyword evidence="1" id="KW-0472">Membrane</keyword>
<evidence type="ECO:0000313" key="3">
    <source>
        <dbReference type="EMBL" id="HEA16438.1"/>
    </source>
</evidence>
<dbReference type="InterPro" id="IPR018764">
    <property type="entry name" value="RskA_C"/>
</dbReference>
<gene>
    <name evidence="3" type="ORF">ENH88_08330</name>
</gene>
<keyword evidence="1" id="KW-0812">Transmembrane</keyword>
<dbReference type="EMBL" id="DRGM01000086">
    <property type="protein sequence ID" value="HEA16438.1"/>
    <property type="molecule type" value="Genomic_DNA"/>
</dbReference>
<name>A0A7V1CY45_9GAMM</name>
<keyword evidence="1" id="KW-1133">Transmembrane helix</keyword>
<reference evidence="3" key="1">
    <citation type="journal article" date="2020" name="mSystems">
        <title>Genome- and Community-Level Interaction Insights into Carbon Utilization and Element Cycling Functions of Hydrothermarchaeota in Hydrothermal Sediment.</title>
        <authorList>
            <person name="Zhou Z."/>
            <person name="Liu Y."/>
            <person name="Xu W."/>
            <person name="Pan J."/>
            <person name="Luo Z.H."/>
            <person name="Li M."/>
        </authorList>
    </citation>
    <scope>NUCLEOTIDE SEQUENCE [LARGE SCALE GENOMIC DNA]</scope>
    <source>
        <strain evidence="3">HyVt-346</strain>
    </source>
</reference>
<evidence type="ECO:0000256" key="1">
    <source>
        <dbReference type="SAM" id="Phobius"/>
    </source>
</evidence>